<dbReference type="SUPFAM" id="SSF48371">
    <property type="entry name" value="ARM repeat"/>
    <property type="match status" value="1"/>
</dbReference>
<evidence type="ECO:0000256" key="3">
    <source>
        <dbReference type="ARBA" id="ARBA00022737"/>
    </source>
</evidence>
<evidence type="ECO:0000313" key="9">
    <source>
        <dbReference type="EMBL" id="TKR80597.1"/>
    </source>
</evidence>
<evidence type="ECO:0000256" key="5">
    <source>
        <dbReference type="PIRNR" id="PIRNR015947"/>
    </source>
</evidence>
<comment type="subunit">
    <text evidence="5">Component of the 19S proteasome regulatory particle complex. The 26S proteasome consists of a 20S core particle (CP) and two 19S regulatory subunits (RP).</text>
</comment>
<accession>A0A4U5NCI5</accession>
<dbReference type="Proteomes" id="UP000298663">
    <property type="component" value="Unassembled WGS sequence"/>
</dbReference>
<dbReference type="Pfam" id="PF18004">
    <property type="entry name" value="RPN2_C"/>
    <property type="match status" value="1"/>
</dbReference>
<dbReference type="GO" id="GO:0034515">
    <property type="term" value="C:proteasome storage granule"/>
    <property type="evidence" value="ECO:0007669"/>
    <property type="project" value="TreeGrafter"/>
</dbReference>
<evidence type="ECO:0000259" key="8">
    <source>
        <dbReference type="Pfam" id="PF21505"/>
    </source>
</evidence>
<dbReference type="EMBL" id="AZBU02000004">
    <property type="protein sequence ID" value="TKR80597.1"/>
    <property type="molecule type" value="Genomic_DNA"/>
</dbReference>
<name>A0A4U5NCI5_STECR</name>
<keyword evidence="10" id="KW-1185">Reference proteome</keyword>
<comment type="function">
    <text evidence="5">Component of the 26S proteasome, a multiprotein complex involved in the ATP-dependent degradation of ubiquitinated proteins. This complex plays a key role in the maintenance of protein homeostasis by removing misfolded or damaged proteins, which could impair cellular functions, and by removing proteins whose functions are no longer required. Therefore, the proteasome participates in numerous cellular processes, including cell cycle progression, apoptosis, or DNA damage repair.</text>
</comment>
<evidence type="ECO:0000256" key="6">
    <source>
        <dbReference type="SAM" id="MobiDB-lite"/>
    </source>
</evidence>
<dbReference type="GO" id="GO:0005634">
    <property type="term" value="C:nucleus"/>
    <property type="evidence" value="ECO:0007669"/>
    <property type="project" value="TreeGrafter"/>
</dbReference>
<evidence type="ECO:0000256" key="4">
    <source>
        <dbReference type="ARBA" id="ARBA00022942"/>
    </source>
</evidence>
<comment type="similarity">
    <text evidence="1 5">Belongs to the proteasome subunit S1 family.</text>
</comment>
<evidence type="ECO:0000256" key="1">
    <source>
        <dbReference type="ARBA" id="ARBA00006308"/>
    </source>
</evidence>
<dbReference type="Pfam" id="PF13646">
    <property type="entry name" value="HEAT_2"/>
    <property type="match status" value="1"/>
</dbReference>
<dbReference type="Pfam" id="PF01851">
    <property type="entry name" value="PC_rep"/>
    <property type="match status" value="3"/>
</dbReference>
<dbReference type="Gene3D" id="1.25.10.10">
    <property type="entry name" value="Leucine-rich Repeat Variant"/>
    <property type="match status" value="1"/>
</dbReference>
<proteinExistence type="inferred from homology"/>
<dbReference type="FunFam" id="1.25.10.10:FF:000017">
    <property type="entry name" value="26S proteasome non-ATPase regulatory subunit 1"/>
    <property type="match status" value="1"/>
</dbReference>
<dbReference type="InterPro" id="IPR011989">
    <property type="entry name" value="ARM-like"/>
</dbReference>
<feature type="compositionally biased region" description="Basic and acidic residues" evidence="6">
    <location>
        <begin position="855"/>
        <end position="894"/>
    </location>
</feature>
<reference evidence="9 10" key="1">
    <citation type="journal article" date="2015" name="Genome Biol.">
        <title>Comparative genomics of Steinernema reveals deeply conserved gene regulatory networks.</title>
        <authorList>
            <person name="Dillman A.R."/>
            <person name="Macchietto M."/>
            <person name="Porter C.F."/>
            <person name="Rogers A."/>
            <person name="Williams B."/>
            <person name="Antoshechkin I."/>
            <person name="Lee M.M."/>
            <person name="Goodwin Z."/>
            <person name="Lu X."/>
            <person name="Lewis E.E."/>
            <person name="Goodrich-Blair H."/>
            <person name="Stock S.P."/>
            <person name="Adams B.J."/>
            <person name="Sternberg P.W."/>
            <person name="Mortazavi A."/>
        </authorList>
    </citation>
    <scope>NUCLEOTIDE SEQUENCE [LARGE SCALE GENOMIC DNA]</scope>
    <source>
        <strain evidence="9 10">ALL</strain>
    </source>
</reference>
<evidence type="ECO:0000313" key="10">
    <source>
        <dbReference type="Proteomes" id="UP000298663"/>
    </source>
</evidence>
<dbReference type="GO" id="GO:0008540">
    <property type="term" value="C:proteasome regulatory particle, base subcomplex"/>
    <property type="evidence" value="ECO:0007669"/>
    <property type="project" value="UniProtKB-UniRule"/>
</dbReference>
<organism evidence="9 10">
    <name type="scientific">Steinernema carpocapsae</name>
    <name type="common">Entomopathogenic nematode</name>
    <dbReference type="NCBI Taxonomy" id="34508"/>
    <lineage>
        <taxon>Eukaryota</taxon>
        <taxon>Metazoa</taxon>
        <taxon>Ecdysozoa</taxon>
        <taxon>Nematoda</taxon>
        <taxon>Chromadorea</taxon>
        <taxon>Rhabditida</taxon>
        <taxon>Tylenchina</taxon>
        <taxon>Panagrolaimomorpha</taxon>
        <taxon>Strongyloidoidea</taxon>
        <taxon>Steinernematidae</taxon>
        <taxon>Steinernema</taxon>
    </lineage>
</organism>
<dbReference type="STRING" id="34508.A0A4U5NCI5"/>
<gene>
    <name evidence="9" type="ORF">L596_014649</name>
</gene>
<dbReference type="PANTHER" id="PTHR10943">
    <property type="entry name" value="26S PROTEASOME NON-ATPASE REGULATORY SUBUNIT"/>
    <property type="match status" value="1"/>
</dbReference>
<feature type="region of interest" description="Disordered" evidence="6">
    <location>
        <begin position="850"/>
        <end position="900"/>
    </location>
</feature>
<dbReference type="GO" id="GO:0042176">
    <property type="term" value="P:regulation of protein catabolic process"/>
    <property type="evidence" value="ECO:0007669"/>
    <property type="project" value="UniProtKB-UniRule"/>
</dbReference>
<evidence type="ECO:0000256" key="2">
    <source>
        <dbReference type="ARBA" id="ARBA00014929"/>
    </source>
</evidence>
<feature type="domain" description="26S proteasome regulatory subunit RPN2 C-terminal" evidence="7">
    <location>
        <begin position="798"/>
        <end position="946"/>
    </location>
</feature>
<dbReference type="PIRSF" id="PIRSF015947">
    <property type="entry name" value="26S_Psome_Rpn2"/>
    <property type="match status" value="1"/>
</dbReference>
<dbReference type="GO" id="GO:0030234">
    <property type="term" value="F:enzyme regulator activity"/>
    <property type="evidence" value="ECO:0007669"/>
    <property type="project" value="UniProtKB-UniRule"/>
</dbReference>
<dbReference type="InterPro" id="IPR002015">
    <property type="entry name" value="Proteasome/cyclosome_rpt"/>
</dbReference>
<dbReference type="GO" id="GO:0043161">
    <property type="term" value="P:proteasome-mediated ubiquitin-dependent protein catabolic process"/>
    <property type="evidence" value="ECO:0007669"/>
    <property type="project" value="TreeGrafter"/>
</dbReference>
<dbReference type="InterPro" id="IPR040623">
    <property type="entry name" value="RPN2_C"/>
</dbReference>
<protein>
    <recommendedName>
        <fullName evidence="2 5">26S proteasome non-ATPase regulatory subunit 1</fullName>
    </recommendedName>
</protein>
<feature type="domain" description="26S proteasome non-ATPase regulatory subunit 1/RPN2 N-terminal" evidence="8">
    <location>
        <begin position="48"/>
        <end position="356"/>
    </location>
</feature>
<dbReference type="InterPro" id="IPR048570">
    <property type="entry name" value="PSMD1_RPN2_N"/>
</dbReference>
<comment type="caution">
    <text evidence="9">The sequence shown here is derived from an EMBL/GenBank/DDBJ whole genome shotgun (WGS) entry which is preliminary data.</text>
</comment>
<keyword evidence="4 5" id="KW-0647">Proteasome</keyword>
<dbReference type="InterPro" id="IPR016642">
    <property type="entry name" value="26S_Psome_Rpn2"/>
</dbReference>
<dbReference type="AlphaFoldDB" id="A0A4U5NCI5"/>
<evidence type="ECO:0000259" key="7">
    <source>
        <dbReference type="Pfam" id="PF18004"/>
    </source>
</evidence>
<keyword evidence="3" id="KW-0677">Repeat</keyword>
<reference evidence="9 10" key="2">
    <citation type="journal article" date="2019" name="G3 (Bethesda)">
        <title>Hybrid Assembly of the Genome of the Entomopathogenic Nematode Steinernema carpocapsae Identifies the X-Chromosome.</title>
        <authorList>
            <person name="Serra L."/>
            <person name="Macchietto M."/>
            <person name="Macias-Munoz A."/>
            <person name="McGill C.J."/>
            <person name="Rodriguez I.M."/>
            <person name="Rodriguez B."/>
            <person name="Murad R."/>
            <person name="Mortazavi A."/>
        </authorList>
    </citation>
    <scope>NUCLEOTIDE SEQUENCE [LARGE SCALE GENOMIC DNA]</scope>
    <source>
        <strain evidence="9 10">ALL</strain>
    </source>
</reference>
<sequence>MTHFLLHQWKNQVGGPQDPSVFMLSLSSDKYSTRDKGLIIEAFDDWQVLTPTWFEVADYLADIERLYEDKGFDKRLQAALLASKVSYCLGDYKSSLQLALSAEDAFNLTPRPATPVIGPQDEQYVNKIIKQALDTYKQERQNDEVDIRLEALVNRIFERNMKKQELRYVIGLALDTKRIDMLEAAIKQNKDQTAQTALLTETVAKVLSTQLESSFRTSVLDTLFRLFSELKEPDFVSMCECLIKLDKPKSVANILKRLVRNKNELVAYQLSFDLYENATQKFIDKIVKALSSVVPLENQESTETEVSPPAPIEESYKNTETEVETSMDSHIKTRLLNILSGKETIKHHMQFLIKNNETDMLVLNELKNSVRTSMTHNATVITNGLMHAGTTCDDFLRNNLEWISKATNWNKFNAVASLGVIHKGHEAEAMKLLDPYLPKDTTDQYGFMEGGSLYAYGLVHANHGNAEVTKYLAEQLATGATSAVKHGACLGLGLAAMGTRDAEVYKTLKDALLQDDAVVGEAAATAMGLVMVGSLNPATLTEMEQYVYDTKHDKIHRGLRTGIALIAYGCQDEAKDFAANMMANKSNAVIRSTGVCVLAMAYSGSGRADVVRSLLANVAADPNPDVKRFAAIAIGFVLSNDPEQCVNYTEMLVEHFHGHIRYGAAIALGISCAGSGRRDAIALLEPLLSARESFVRQGAAIALSFILIQQNESTCARVVEYRKTLTEMITGKGEDSLTKFGAIVAQGILDAGGRNVTISLHNRTGQPDMASVVGTFVFLQHWYWHSMAHFASLAFRPTSLIGLNKDLQMPKTEFLSNTKASMFSYPPPLEKKKKEKSVKVETAVLSITNKKKTQTKKEKQDKKEAEEKMEVDGEVQEKAEDSKGVETKNEKEMPEASSHTVNNPARVVQLQLKTLSMPENSRYKPLKSLSQGGIILLKDLNAGVEAEEIVELAEAGGSTSADKESEMEPEAPAEFEILIEDY</sequence>
<dbReference type="Pfam" id="PF21505">
    <property type="entry name" value="RPN2_N"/>
    <property type="match status" value="1"/>
</dbReference>
<dbReference type="OrthoDB" id="261572at2759"/>
<dbReference type="PANTHER" id="PTHR10943:SF2">
    <property type="entry name" value="26S PROTEASOME NON-ATPASE REGULATORY SUBUNIT 1"/>
    <property type="match status" value="1"/>
</dbReference>
<dbReference type="InterPro" id="IPR016024">
    <property type="entry name" value="ARM-type_fold"/>
</dbReference>